<accession>A0AAD2G5G5</accession>
<dbReference type="InterPro" id="IPR012677">
    <property type="entry name" value="Nucleotide-bd_a/b_plait_sf"/>
</dbReference>
<evidence type="ECO:0000256" key="5">
    <source>
        <dbReference type="PROSITE-ProRule" id="PRU00176"/>
    </source>
</evidence>
<dbReference type="EMBL" id="CAKOGP040002147">
    <property type="protein sequence ID" value="CAJ1963420.1"/>
    <property type="molecule type" value="Genomic_DNA"/>
</dbReference>
<protein>
    <recommendedName>
        <fullName evidence="12">Cleavage and polyadenylation specificity factor subunit 4</fullName>
    </recommendedName>
</protein>
<feature type="compositionally biased region" description="Basic and acidic residues" evidence="7">
    <location>
        <begin position="74"/>
        <end position="92"/>
    </location>
</feature>
<dbReference type="Gene3D" id="4.10.1000.10">
    <property type="entry name" value="Zinc finger, CCCH-type"/>
    <property type="match status" value="1"/>
</dbReference>
<evidence type="ECO:0000313" key="11">
    <source>
        <dbReference type="Proteomes" id="UP001295423"/>
    </source>
</evidence>
<dbReference type="InterPro" id="IPR000504">
    <property type="entry name" value="RRM_dom"/>
</dbReference>
<dbReference type="AlphaFoldDB" id="A0AAD2G5G5"/>
<dbReference type="SUPFAM" id="SSF90229">
    <property type="entry name" value="CCCH zinc finger"/>
    <property type="match status" value="1"/>
</dbReference>
<sequence length="403" mass="45672">MAPSHYNDKEEDNNGGDHHQEGEEEPGFKIHISRVPTKFTEEIVERILSEKLGSDAISKVELILPREEDEEEKGEGGDHKLDDSPYKKDEGKTHRGFGFVTFKTQETQEAALKLEQIKGGRKPTSKKMHKIYLRPYAQNDKEMNLCYLWSQYRCPYGDECKFEHVGEGGTLPSSCHVIDDAARAKRKKGKCFAFKKGKCDKGDACPFSHENVVVKPTAVIVDDETAGNAAESKKEIPKSEKDCINWKTKGKCRKGDKCPYKHDPQLQKKALLKQAKKKKIALGSDDNNKTQKEKQPLSVRVFGLNYETTEQDIRKFFEGCGQIQDITFPIFEDSGRSKGYCGVWFSSPKAVAKAIELDGQELHGRWLRIQAGKMYLKQWEGNHPQQPAAKRARTIHHGGSHHQ</sequence>
<dbReference type="PROSITE" id="PS50102">
    <property type="entry name" value="RRM"/>
    <property type="match status" value="1"/>
</dbReference>
<feature type="region of interest" description="Disordered" evidence="7">
    <location>
        <begin position="1"/>
        <end position="33"/>
    </location>
</feature>
<dbReference type="Proteomes" id="UP001295423">
    <property type="component" value="Unassembled WGS sequence"/>
</dbReference>
<dbReference type="InterPro" id="IPR036855">
    <property type="entry name" value="Znf_CCCH_sf"/>
</dbReference>
<evidence type="ECO:0000256" key="1">
    <source>
        <dbReference type="ARBA" id="ARBA00022723"/>
    </source>
</evidence>
<evidence type="ECO:0000256" key="6">
    <source>
        <dbReference type="PROSITE-ProRule" id="PRU00723"/>
    </source>
</evidence>
<gene>
    <name evidence="10" type="ORF">CYCCA115_LOCUS20153</name>
</gene>
<feature type="zinc finger region" description="C3H1-type" evidence="6">
    <location>
        <begin position="237"/>
        <end position="265"/>
    </location>
</feature>
<evidence type="ECO:0000313" key="10">
    <source>
        <dbReference type="EMBL" id="CAJ1963420.1"/>
    </source>
</evidence>
<organism evidence="10 11">
    <name type="scientific">Cylindrotheca closterium</name>
    <dbReference type="NCBI Taxonomy" id="2856"/>
    <lineage>
        <taxon>Eukaryota</taxon>
        <taxon>Sar</taxon>
        <taxon>Stramenopiles</taxon>
        <taxon>Ochrophyta</taxon>
        <taxon>Bacillariophyta</taxon>
        <taxon>Bacillariophyceae</taxon>
        <taxon>Bacillariophycidae</taxon>
        <taxon>Bacillariales</taxon>
        <taxon>Bacillariaceae</taxon>
        <taxon>Cylindrotheca</taxon>
    </lineage>
</organism>
<dbReference type="GO" id="GO:0008270">
    <property type="term" value="F:zinc ion binding"/>
    <property type="evidence" value="ECO:0007669"/>
    <property type="project" value="UniProtKB-KW"/>
</dbReference>
<dbReference type="GO" id="GO:0003723">
    <property type="term" value="F:RNA binding"/>
    <property type="evidence" value="ECO:0007669"/>
    <property type="project" value="UniProtKB-UniRule"/>
</dbReference>
<evidence type="ECO:0000259" key="8">
    <source>
        <dbReference type="PROSITE" id="PS50102"/>
    </source>
</evidence>
<comment type="caution">
    <text evidence="10">The sequence shown here is derived from an EMBL/GenBank/DDBJ whole genome shotgun (WGS) entry which is preliminary data.</text>
</comment>
<reference evidence="10" key="1">
    <citation type="submission" date="2023-08" db="EMBL/GenBank/DDBJ databases">
        <authorList>
            <person name="Audoor S."/>
            <person name="Bilcke G."/>
        </authorList>
    </citation>
    <scope>NUCLEOTIDE SEQUENCE</scope>
</reference>
<dbReference type="Gene3D" id="3.30.70.330">
    <property type="match status" value="2"/>
</dbReference>
<feature type="domain" description="C3H1-type" evidence="9">
    <location>
        <begin position="140"/>
        <end position="167"/>
    </location>
</feature>
<feature type="domain" description="RRM" evidence="8">
    <location>
        <begin position="297"/>
        <end position="374"/>
    </location>
</feature>
<dbReference type="Gene3D" id="3.30.1370.210">
    <property type="match status" value="1"/>
</dbReference>
<evidence type="ECO:0000256" key="2">
    <source>
        <dbReference type="ARBA" id="ARBA00022771"/>
    </source>
</evidence>
<evidence type="ECO:0000259" key="9">
    <source>
        <dbReference type="PROSITE" id="PS50103"/>
    </source>
</evidence>
<keyword evidence="3 6" id="KW-0862">Zinc</keyword>
<dbReference type="SUPFAM" id="SSF54928">
    <property type="entry name" value="RNA-binding domain, RBD"/>
    <property type="match status" value="2"/>
</dbReference>
<dbReference type="SMART" id="SM00360">
    <property type="entry name" value="RRM"/>
    <property type="match status" value="2"/>
</dbReference>
<feature type="region of interest" description="Disordered" evidence="7">
    <location>
        <begin position="59"/>
        <end position="92"/>
    </location>
</feature>
<dbReference type="InterPro" id="IPR035979">
    <property type="entry name" value="RBD_domain_sf"/>
</dbReference>
<dbReference type="InterPro" id="IPR000571">
    <property type="entry name" value="Znf_CCCH"/>
</dbReference>
<keyword evidence="1 6" id="KW-0479">Metal-binding</keyword>
<feature type="zinc finger region" description="C3H1-type" evidence="6">
    <location>
        <begin position="140"/>
        <end position="167"/>
    </location>
</feature>
<feature type="region of interest" description="Disordered" evidence="7">
    <location>
        <begin position="381"/>
        <end position="403"/>
    </location>
</feature>
<dbReference type="PANTHER" id="PTHR23236">
    <property type="entry name" value="EUKARYOTIC TRANSLATION INITIATION FACTOR 4B/4H"/>
    <property type="match status" value="1"/>
</dbReference>
<proteinExistence type="predicted"/>
<keyword evidence="4 5" id="KW-0694">RNA-binding</keyword>
<feature type="compositionally biased region" description="Basic residues" evidence="7">
    <location>
        <begin position="390"/>
        <end position="403"/>
    </location>
</feature>
<evidence type="ECO:0008006" key="12">
    <source>
        <dbReference type="Google" id="ProtNLM"/>
    </source>
</evidence>
<feature type="domain" description="C3H1-type" evidence="9">
    <location>
        <begin position="237"/>
        <end position="265"/>
    </location>
</feature>
<dbReference type="Pfam" id="PF00076">
    <property type="entry name" value="RRM_1"/>
    <property type="match status" value="1"/>
</dbReference>
<keyword evidence="11" id="KW-1185">Reference proteome</keyword>
<keyword evidence="2 6" id="KW-0863">Zinc-finger</keyword>
<dbReference type="PANTHER" id="PTHR23236:SF11">
    <property type="entry name" value="EUKARYOTIC TRANSLATION INITIATION FACTOR 4H"/>
    <property type="match status" value="1"/>
</dbReference>
<evidence type="ECO:0000256" key="4">
    <source>
        <dbReference type="ARBA" id="ARBA00022884"/>
    </source>
</evidence>
<dbReference type="Pfam" id="PF00642">
    <property type="entry name" value="zf-CCCH"/>
    <property type="match status" value="1"/>
</dbReference>
<feature type="zinc finger region" description="C3H1-type" evidence="6">
    <location>
        <begin position="185"/>
        <end position="212"/>
    </location>
</feature>
<dbReference type="SMART" id="SM00356">
    <property type="entry name" value="ZnF_C3H1"/>
    <property type="match status" value="3"/>
</dbReference>
<evidence type="ECO:0000256" key="3">
    <source>
        <dbReference type="ARBA" id="ARBA00022833"/>
    </source>
</evidence>
<dbReference type="PROSITE" id="PS50103">
    <property type="entry name" value="ZF_C3H1"/>
    <property type="match status" value="3"/>
</dbReference>
<evidence type="ECO:0000256" key="7">
    <source>
        <dbReference type="SAM" id="MobiDB-lite"/>
    </source>
</evidence>
<feature type="domain" description="C3H1-type" evidence="9">
    <location>
        <begin position="185"/>
        <end position="212"/>
    </location>
</feature>
<name>A0AAD2G5G5_9STRA</name>
<dbReference type="CDD" id="cd00590">
    <property type="entry name" value="RRM_SF"/>
    <property type="match status" value="1"/>
</dbReference>